<accession>A0A4S2N8M8</accession>
<dbReference type="GO" id="GO:0005789">
    <property type="term" value="C:endoplasmic reticulum membrane"/>
    <property type="evidence" value="ECO:0007669"/>
    <property type="project" value="UniProtKB-SubCell"/>
</dbReference>
<dbReference type="GO" id="GO:0016788">
    <property type="term" value="F:hydrolase activity, acting on ester bonds"/>
    <property type="evidence" value="ECO:0007669"/>
    <property type="project" value="TreeGrafter"/>
</dbReference>
<feature type="chain" id="PRO_5020819508" description="Post-GPI attachment to proteins factor 3" evidence="7">
    <location>
        <begin position="33"/>
        <end position="330"/>
    </location>
</feature>
<keyword evidence="9" id="KW-1185">Reference proteome</keyword>
<feature type="signal peptide" evidence="7">
    <location>
        <begin position="1"/>
        <end position="32"/>
    </location>
</feature>
<evidence type="ECO:0000256" key="2">
    <source>
        <dbReference type="ARBA" id="ARBA00022502"/>
    </source>
</evidence>
<comment type="similarity">
    <text evidence="7">Belongs to the PGAP3 family.</text>
</comment>
<name>A0A4S2N8M8_9PEZI</name>
<keyword evidence="7" id="KW-0256">Endoplasmic reticulum</keyword>
<feature type="transmembrane region" description="Helical" evidence="7">
    <location>
        <begin position="263"/>
        <end position="284"/>
    </location>
</feature>
<dbReference type="InParanoid" id="A0A4S2N8M8"/>
<comment type="function">
    <text evidence="7">Involved in the lipid remodeling steps of GPI-anchor maturation.</text>
</comment>
<keyword evidence="3 7" id="KW-0812">Transmembrane</keyword>
<comment type="caution">
    <text evidence="7">Lacks conserved residue(s) required for the propagation of feature annotation.</text>
</comment>
<comment type="subcellular location">
    <subcellularLocation>
        <location evidence="1">Endomembrane system</location>
        <topology evidence="1">Multi-pass membrane protein</topology>
    </subcellularLocation>
    <subcellularLocation>
        <location evidence="7">Endoplasmic reticulum membrane</location>
        <topology evidence="7">Multi-pass membrane protein</topology>
    </subcellularLocation>
</comment>
<evidence type="ECO:0000313" key="9">
    <source>
        <dbReference type="Proteomes" id="UP000298138"/>
    </source>
</evidence>
<gene>
    <name evidence="8" type="ORF">EX30DRAFT_346098</name>
</gene>
<evidence type="ECO:0000256" key="6">
    <source>
        <dbReference type="ARBA" id="ARBA00023136"/>
    </source>
</evidence>
<keyword evidence="2 7" id="KW-0337">GPI-anchor biosynthesis</keyword>
<feature type="transmembrane region" description="Helical" evidence="7">
    <location>
        <begin position="173"/>
        <end position="192"/>
    </location>
</feature>
<evidence type="ECO:0000256" key="7">
    <source>
        <dbReference type="RuleBase" id="RU365066"/>
    </source>
</evidence>
<feature type="transmembrane region" description="Helical" evidence="7">
    <location>
        <begin position="296"/>
        <end position="314"/>
    </location>
</feature>
<dbReference type="Pfam" id="PF04080">
    <property type="entry name" value="Per1"/>
    <property type="match status" value="1"/>
</dbReference>
<dbReference type="PANTHER" id="PTHR13148">
    <property type="entry name" value="PER1-RELATED"/>
    <property type="match status" value="1"/>
</dbReference>
<reference evidence="8 9" key="1">
    <citation type="submission" date="2019-04" db="EMBL/GenBank/DDBJ databases">
        <title>Comparative genomics and transcriptomics to analyze fruiting body development in filamentous ascomycetes.</title>
        <authorList>
            <consortium name="DOE Joint Genome Institute"/>
            <person name="Lutkenhaus R."/>
            <person name="Traeger S."/>
            <person name="Breuer J."/>
            <person name="Kuo A."/>
            <person name="Lipzen A."/>
            <person name="Pangilinan J."/>
            <person name="Dilworth D."/>
            <person name="Sandor L."/>
            <person name="Poggeler S."/>
            <person name="Barry K."/>
            <person name="Grigoriev I.V."/>
            <person name="Nowrousian M."/>
        </authorList>
    </citation>
    <scope>NUCLEOTIDE SEQUENCE [LARGE SCALE GENOMIC DNA]</scope>
    <source>
        <strain evidence="8 9">CBS 389.68</strain>
    </source>
</reference>
<evidence type="ECO:0000256" key="5">
    <source>
        <dbReference type="ARBA" id="ARBA00022989"/>
    </source>
</evidence>
<evidence type="ECO:0000256" key="3">
    <source>
        <dbReference type="ARBA" id="ARBA00022692"/>
    </source>
</evidence>
<evidence type="ECO:0000313" key="8">
    <source>
        <dbReference type="EMBL" id="TGZ85576.1"/>
    </source>
</evidence>
<dbReference type="Proteomes" id="UP000298138">
    <property type="component" value="Unassembled WGS sequence"/>
</dbReference>
<dbReference type="FunCoup" id="A0A4S2N8M8">
    <property type="interactions" value="178"/>
</dbReference>
<feature type="transmembrane region" description="Helical" evidence="7">
    <location>
        <begin position="204"/>
        <end position="224"/>
    </location>
</feature>
<dbReference type="PANTHER" id="PTHR13148:SF0">
    <property type="entry name" value="POST-GPI ATTACHMENT TO PROTEINS FACTOR 3"/>
    <property type="match status" value="1"/>
</dbReference>
<keyword evidence="5 7" id="KW-1133">Transmembrane helix</keyword>
<protein>
    <recommendedName>
        <fullName evidence="7">Post-GPI attachment to proteins factor 3</fullName>
    </recommendedName>
</protein>
<keyword evidence="4 7" id="KW-0732">Signal</keyword>
<keyword evidence="6 7" id="KW-0472">Membrane</keyword>
<evidence type="ECO:0000256" key="4">
    <source>
        <dbReference type="ARBA" id="ARBA00022729"/>
    </source>
</evidence>
<evidence type="ECO:0000256" key="1">
    <source>
        <dbReference type="ARBA" id="ARBA00004127"/>
    </source>
</evidence>
<proteinExistence type="inferred from homology"/>
<dbReference type="GO" id="GO:0006506">
    <property type="term" value="P:GPI anchor biosynthetic process"/>
    <property type="evidence" value="ECO:0007669"/>
    <property type="project" value="UniProtKB-KW"/>
</dbReference>
<dbReference type="EMBL" id="ML220112">
    <property type="protein sequence ID" value="TGZ85576.1"/>
    <property type="molecule type" value="Genomic_DNA"/>
</dbReference>
<organism evidence="8 9">
    <name type="scientific">Ascodesmis nigricans</name>
    <dbReference type="NCBI Taxonomy" id="341454"/>
    <lineage>
        <taxon>Eukaryota</taxon>
        <taxon>Fungi</taxon>
        <taxon>Dikarya</taxon>
        <taxon>Ascomycota</taxon>
        <taxon>Pezizomycotina</taxon>
        <taxon>Pezizomycetes</taxon>
        <taxon>Pezizales</taxon>
        <taxon>Ascodesmidaceae</taxon>
        <taxon>Ascodesmis</taxon>
    </lineage>
</organism>
<dbReference type="AlphaFoldDB" id="A0A4S2N8M8"/>
<dbReference type="STRING" id="341454.A0A4S2N8M8"/>
<feature type="transmembrane region" description="Helical" evidence="7">
    <location>
        <begin position="142"/>
        <end position="161"/>
    </location>
</feature>
<feature type="transmembrane region" description="Helical" evidence="7">
    <location>
        <begin position="230"/>
        <end position="251"/>
    </location>
</feature>
<dbReference type="InterPro" id="IPR007217">
    <property type="entry name" value="Per1-like"/>
</dbReference>
<sequence>MRLSTTPRGAFHAPSIVLVFVGLFLLAIPASASRGDRLPEFQECVERCVSIECPATLPLHLRLTFWTCPQNCDYVCQQSITAERIRDGLPVEQFHGKWPFRRLLGVQEPFSVLFSILNGYAHYTGLRYISLHLPHDYPMVHWYRLFAYFGLMCWFWSAVFHTRDFVFTERMDYFGAGANVLYGLYYAPIRLFRLYKPTHQKTLSLWKGTCIAAYIAHVYFLQFIRWDYTYNMAANVVVGTLSNVLWSWYSFKNYADSKKGGNWWKIWPGLIVTWLVAAMSLELLDFPPVFGLDAHALWHAATIAPTVWWYWFLVRDAGADEGRGEKLLTK</sequence>
<dbReference type="OrthoDB" id="419770at2759"/>